<dbReference type="EMBL" id="CAJHNH020001372">
    <property type="protein sequence ID" value="CAG5122823.1"/>
    <property type="molecule type" value="Genomic_DNA"/>
</dbReference>
<evidence type="ECO:0000313" key="3">
    <source>
        <dbReference type="Proteomes" id="UP000678393"/>
    </source>
</evidence>
<keyword evidence="1" id="KW-0175">Coiled coil</keyword>
<comment type="caution">
    <text evidence="2">The sequence shown here is derived from an EMBL/GenBank/DDBJ whole genome shotgun (WGS) entry which is preliminary data.</text>
</comment>
<proteinExistence type="predicted"/>
<evidence type="ECO:0000256" key="1">
    <source>
        <dbReference type="SAM" id="Coils"/>
    </source>
</evidence>
<keyword evidence="3" id="KW-1185">Reference proteome</keyword>
<sequence>MNYIPKSVDYRSDQDKKAKQLKKHLERAEKQMIEQALLRQKLEELVSERVTRKHRSFDKTQGDHLALNGMTNRIDRQGYNIGYRINNKVLEEIAAKTREFKKSQAQRAADIRYLTQERQHILEAYKQLQAKRDIFRSIPSPVGEATERIWGQKYSIYTPMHYDEYSNVFTPAFQDGYYTYFPRPKRKKKWFNSQLLFVPMPLYQSSW</sequence>
<protein>
    <submittedName>
        <fullName evidence="2">Uncharacterized protein</fullName>
    </submittedName>
</protein>
<dbReference type="OrthoDB" id="6091483at2759"/>
<organism evidence="2 3">
    <name type="scientific">Candidula unifasciata</name>
    <dbReference type="NCBI Taxonomy" id="100452"/>
    <lineage>
        <taxon>Eukaryota</taxon>
        <taxon>Metazoa</taxon>
        <taxon>Spiralia</taxon>
        <taxon>Lophotrochozoa</taxon>
        <taxon>Mollusca</taxon>
        <taxon>Gastropoda</taxon>
        <taxon>Heterobranchia</taxon>
        <taxon>Euthyneura</taxon>
        <taxon>Panpulmonata</taxon>
        <taxon>Eupulmonata</taxon>
        <taxon>Stylommatophora</taxon>
        <taxon>Helicina</taxon>
        <taxon>Helicoidea</taxon>
        <taxon>Geomitridae</taxon>
        <taxon>Candidula</taxon>
    </lineage>
</organism>
<reference evidence="2" key="1">
    <citation type="submission" date="2021-04" db="EMBL/GenBank/DDBJ databases">
        <authorList>
            <consortium name="Molecular Ecology Group"/>
        </authorList>
    </citation>
    <scope>NUCLEOTIDE SEQUENCE</scope>
</reference>
<dbReference type="AlphaFoldDB" id="A0A8S3Z056"/>
<dbReference type="Proteomes" id="UP000678393">
    <property type="component" value="Unassembled WGS sequence"/>
</dbReference>
<feature type="coiled-coil region" evidence="1">
    <location>
        <begin position="11"/>
        <end position="48"/>
    </location>
</feature>
<gene>
    <name evidence="2" type="ORF">CUNI_LOCUS8381</name>
</gene>
<name>A0A8S3Z056_9EUPU</name>
<accession>A0A8S3Z056</accession>
<evidence type="ECO:0000313" key="2">
    <source>
        <dbReference type="EMBL" id="CAG5122823.1"/>
    </source>
</evidence>